<evidence type="ECO:0000313" key="4">
    <source>
        <dbReference type="Proteomes" id="UP001280121"/>
    </source>
</evidence>
<dbReference type="PANTHER" id="PTHR47186:SF40">
    <property type="entry name" value="NB-ARC DOMAIN-CONTAINING PROTEIN"/>
    <property type="match status" value="1"/>
</dbReference>
<evidence type="ECO:0000256" key="1">
    <source>
        <dbReference type="ARBA" id="ARBA00022614"/>
    </source>
</evidence>
<dbReference type="InterPro" id="IPR032675">
    <property type="entry name" value="LRR_dom_sf"/>
</dbReference>
<keyword evidence="1" id="KW-0433">Leucine-rich repeat</keyword>
<dbReference type="AlphaFoldDB" id="A0AAD9X2H5"/>
<sequence>MINNDFFRFMPSLKVLNLSNNYRLADLSLEISRLVSLQHLDLSSTKIKELPEELKALTNLRCLNLGNMYDLRRVPRRLISSFAKLRIFRLSCSSLELGAVGDNVLSDGGEYLVEELLCLNYLNTLSIHLKGSCALGKFLKSQKLHSCTQFLRLEGLEESLAVLSLTGMKHLYKLTIYSSGLDELKIDYCSGEIEKIRESHCFHSLGKVIIYDCIKLRDMACVCSKPQAY</sequence>
<gene>
    <name evidence="3" type="ORF">Ddye_011419</name>
</gene>
<dbReference type="PROSITE" id="PS51450">
    <property type="entry name" value="LRR"/>
    <property type="match status" value="1"/>
</dbReference>
<accession>A0AAD9X2H5</accession>
<keyword evidence="2" id="KW-0677">Repeat</keyword>
<dbReference type="InterPro" id="IPR001611">
    <property type="entry name" value="Leu-rich_rpt"/>
</dbReference>
<name>A0AAD9X2H5_9ROSI</name>
<dbReference type="PANTHER" id="PTHR47186">
    <property type="entry name" value="LEUCINE-RICH REPEAT-CONTAINING PROTEIN 57"/>
    <property type="match status" value="1"/>
</dbReference>
<dbReference type="EMBL" id="JANJYI010000004">
    <property type="protein sequence ID" value="KAK2651563.1"/>
    <property type="molecule type" value="Genomic_DNA"/>
</dbReference>
<organism evidence="3 4">
    <name type="scientific">Dipteronia dyeriana</name>
    <dbReference type="NCBI Taxonomy" id="168575"/>
    <lineage>
        <taxon>Eukaryota</taxon>
        <taxon>Viridiplantae</taxon>
        <taxon>Streptophyta</taxon>
        <taxon>Embryophyta</taxon>
        <taxon>Tracheophyta</taxon>
        <taxon>Spermatophyta</taxon>
        <taxon>Magnoliopsida</taxon>
        <taxon>eudicotyledons</taxon>
        <taxon>Gunneridae</taxon>
        <taxon>Pentapetalae</taxon>
        <taxon>rosids</taxon>
        <taxon>malvids</taxon>
        <taxon>Sapindales</taxon>
        <taxon>Sapindaceae</taxon>
        <taxon>Hippocastanoideae</taxon>
        <taxon>Acereae</taxon>
        <taxon>Dipteronia</taxon>
    </lineage>
</organism>
<dbReference type="SUPFAM" id="SSF52058">
    <property type="entry name" value="L domain-like"/>
    <property type="match status" value="1"/>
</dbReference>
<proteinExistence type="predicted"/>
<dbReference type="Proteomes" id="UP001280121">
    <property type="component" value="Unassembled WGS sequence"/>
</dbReference>
<evidence type="ECO:0000256" key="2">
    <source>
        <dbReference type="ARBA" id="ARBA00022737"/>
    </source>
</evidence>
<dbReference type="InterPro" id="IPR025875">
    <property type="entry name" value="Leu-rich_rpt_4"/>
</dbReference>
<keyword evidence="4" id="KW-1185">Reference proteome</keyword>
<dbReference type="Gene3D" id="3.80.10.10">
    <property type="entry name" value="Ribonuclease Inhibitor"/>
    <property type="match status" value="1"/>
</dbReference>
<evidence type="ECO:0000313" key="3">
    <source>
        <dbReference type="EMBL" id="KAK2651563.1"/>
    </source>
</evidence>
<protein>
    <submittedName>
        <fullName evidence="3">Uncharacterized protein</fullName>
    </submittedName>
</protein>
<dbReference type="Pfam" id="PF12799">
    <property type="entry name" value="LRR_4"/>
    <property type="match status" value="1"/>
</dbReference>
<comment type="caution">
    <text evidence="3">The sequence shown here is derived from an EMBL/GenBank/DDBJ whole genome shotgun (WGS) entry which is preliminary data.</text>
</comment>
<reference evidence="3" key="1">
    <citation type="journal article" date="2023" name="Plant J.">
        <title>Genome sequences and population genomics provide insights into the demographic history, inbreeding, and mutation load of two 'living fossil' tree species of Dipteronia.</title>
        <authorList>
            <person name="Feng Y."/>
            <person name="Comes H.P."/>
            <person name="Chen J."/>
            <person name="Zhu S."/>
            <person name="Lu R."/>
            <person name="Zhang X."/>
            <person name="Li P."/>
            <person name="Qiu J."/>
            <person name="Olsen K.M."/>
            <person name="Qiu Y."/>
        </authorList>
    </citation>
    <scope>NUCLEOTIDE SEQUENCE</scope>
    <source>
        <strain evidence="3">KIB01</strain>
    </source>
</reference>